<evidence type="ECO:0000313" key="6">
    <source>
        <dbReference type="Proteomes" id="UP001143486"/>
    </source>
</evidence>
<gene>
    <name evidence="5" type="ORF">GCM10017621_00620</name>
</gene>
<dbReference type="Proteomes" id="UP001143486">
    <property type="component" value="Unassembled WGS sequence"/>
</dbReference>
<sequence>MAVLELVGQKWMLRILWELRDAPLTFRALRARCDNVSPTVLNQRLAALREAGLVELGDDGYEPTELCRGLGDILLQLTDWSRRWDAERPAPGDID</sequence>
<dbReference type="GO" id="GO:0003677">
    <property type="term" value="F:DNA binding"/>
    <property type="evidence" value="ECO:0007669"/>
    <property type="project" value="UniProtKB-KW"/>
</dbReference>
<dbReference type="SUPFAM" id="SSF46785">
    <property type="entry name" value="Winged helix' DNA-binding domain"/>
    <property type="match status" value="1"/>
</dbReference>
<dbReference type="PROSITE" id="PS51118">
    <property type="entry name" value="HTH_HXLR"/>
    <property type="match status" value="1"/>
</dbReference>
<keyword evidence="2" id="KW-0238">DNA-binding</keyword>
<name>A0A9W6IJC2_9PROT</name>
<dbReference type="PANTHER" id="PTHR33204:SF37">
    <property type="entry name" value="HTH-TYPE TRANSCRIPTIONAL REGULATOR YODB"/>
    <property type="match status" value="1"/>
</dbReference>
<reference evidence="5" key="1">
    <citation type="journal article" date="2014" name="Int. J. Syst. Evol. Microbiol.">
        <title>Complete genome sequence of Corynebacterium casei LMG S-19264T (=DSM 44701T), isolated from a smear-ripened cheese.</title>
        <authorList>
            <consortium name="US DOE Joint Genome Institute (JGI-PGF)"/>
            <person name="Walter F."/>
            <person name="Albersmeier A."/>
            <person name="Kalinowski J."/>
            <person name="Ruckert C."/>
        </authorList>
    </citation>
    <scope>NUCLEOTIDE SEQUENCE</scope>
    <source>
        <strain evidence="5">VKM B-1513</strain>
    </source>
</reference>
<dbReference type="CDD" id="cd00090">
    <property type="entry name" value="HTH_ARSR"/>
    <property type="match status" value="1"/>
</dbReference>
<dbReference type="InterPro" id="IPR036388">
    <property type="entry name" value="WH-like_DNA-bd_sf"/>
</dbReference>
<dbReference type="GO" id="GO:0006355">
    <property type="term" value="P:regulation of DNA-templated transcription"/>
    <property type="evidence" value="ECO:0007669"/>
    <property type="project" value="UniProtKB-ARBA"/>
</dbReference>
<reference evidence="5" key="2">
    <citation type="submission" date="2023-01" db="EMBL/GenBank/DDBJ databases">
        <authorList>
            <person name="Sun Q."/>
            <person name="Evtushenko L."/>
        </authorList>
    </citation>
    <scope>NUCLEOTIDE SEQUENCE</scope>
    <source>
        <strain evidence="5">VKM B-1513</strain>
    </source>
</reference>
<dbReference type="RefSeq" id="WP_271184955.1">
    <property type="nucleotide sequence ID" value="NZ_BSFE01000001.1"/>
</dbReference>
<protein>
    <submittedName>
        <fullName evidence="5">Transcriptional regulator</fullName>
    </submittedName>
</protein>
<dbReference type="AlphaFoldDB" id="A0A9W6IJC2"/>
<dbReference type="InterPro" id="IPR002577">
    <property type="entry name" value="HTH_HxlR"/>
</dbReference>
<comment type="caution">
    <text evidence="5">The sequence shown here is derived from an EMBL/GenBank/DDBJ whole genome shotgun (WGS) entry which is preliminary data.</text>
</comment>
<dbReference type="EMBL" id="BSFE01000001">
    <property type="protein sequence ID" value="GLK50554.1"/>
    <property type="molecule type" value="Genomic_DNA"/>
</dbReference>
<dbReference type="Gene3D" id="1.10.10.10">
    <property type="entry name" value="Winged helix-like DNA-binding domain superfamily/Winged helix DNA-binding domain"/>
    <property type="match status" value="1"/>
</dbReference>
<evidence type="ECO:0000256" key="2">
    <source>
        <dbReference type="ARBA" id="ARBA00023125"/>
    </source>
</evidence>
<feature type="domain" description="HTH hxlR-type" evidence="4">
    <location>
        <begin position="1"/>
        <end position="89"/>
    </location>
</feature>
<keyword evidence="6" id="KW-1185">Reference proteome</keyword>
<evidence type="ECO:0000256" key="3">
    <source>
        <dbReference type="ARBA" id="ARBA00023163"/>
    </source>
</evidence>
<dbReference type="InterPro" id="IPR036390">
    <property type="entry name" value="WH_DNA-bd_sf"/>
</dbReference>
<evidence type="ECO:0000256" key="1">
    <source>
        <dbReference type="ARBA" id="ARBA00023015"/>
    </source>
</evidence>
<dbReference type="InterPro" id="IPR011991">
    <property type="entry name" value="ArsR-like_HTH"/>
</dbReference>
<dbReference type="PANTHER" id="PTHR33204">
    <property type="entry name" value="TRANSCRIPTIONAL REGULATOR, MARR FAMILY"/>
    <property type="match status" value="1"/>
</dbReference>
<evidence type="ECO:0000313" key="5">
    <source>
        <dbReference type="EMBL" id="GLK50554.1"/>
    </source>
</evidence>
<organism evidence="5 6">
    <name type="scientific">Maricaulis virginensis</name>
    <dbReference type="NCBI Taxonomy" id="144022"/>
    <lineage>
        <taxon>Bacteria</taxon>
        <taxon>Pseudomonadati</taxon>
        <taxon>Pseudomonadota</taxon>
        <taxon>Alphaproteobacteria</taxon>
        <taxon>Maricaulales</taxon>
        <taxon>Maricaulaceae</taxon>
        <taxon>Maricaulis</taxon>
    </lineage>
</organism>
<proteinExistence type="predicted"/>
<evidence type="ECO:0000259" key="4">
    <source>
        <dbReference type="PROSITE" id="PS51118"/>
    </source>
</evidence>
<keyword evidence="1" id="KW-0805">Transcription regulation</keyword>
<accession>A0A9W6IJC2</accession>
<dbReference type="Pfam" id="PF01638">
    <property type="entry name" value="HxlR"/>
    <property type="match status" value="1"/>
</dbReference>
<keyword evidence="3" id="KW-0804">Transcription</keyword>